<feature type="compositionally biased region" description="Polar residues" evidence="1">
    <location>
        <begin position="143"/>
        <end position="154"/>
    </location>
</feature>
<organism evidence="2 3">
    <name type="scientific">Bodo saltans</name>
    <name type="common">Flagellated protozoan</name>
    <dbReference type="NCBI Taxonomy" id="75058"/>
    <lineage>
        <taxon>Eukaryota</taxon>
        <taxon>Discoba</taxon>
        <taxon>Euglenozoa</taxon>
        <taxon>Kinetoplastea</taxon>
        <taxon>Metakinetoplastina</taxon>
        <taxon>Eubodonida</taxon>
        <taxon>Bodonidae</taxon>
        <taxon>Bodo</taxon>
    </lineage>
</organism>
<sequence>MLFPPLSFCLDKRQEPHRSHQLWMGSSCSTFLCDGPTVAHPPCPPSCSNVSKTHRARMGRRSIDVSHTITARSQTSERILDRRPSQTACTLASSRTSTRQTDVFGRAHTKQNHHHHDCIHATAPTNPIALEKRATFVPHGLTHPQTNLQVSSNAKPCGKQWTGQPPARWPRTTLARNSSPSDMTTSSAMSGGFGKPCVEVGVLVSAHPTSALDDVKPPRKLSVSFSTLPARTARSPITSHNVHHQCAKESYERPRLHEISEASCDSGLQCLENLLMPADEPMSPVLPLRRHCTAAALRDDSWDE</sequence>
<feature type="compositionally biased region" description="Polar residues" evidence="1">
    <location>
        <begin position="174"/>
        <end position="189"/>
    </location>
</feature>
<evidence type="ECO:0000313" key="2">
    <source>
        <dbReference type="EMBL" id="CUG19072.1"/>
    </source>
</evidence>
<dbReference type="Proteomes" id="UP000051952">
    <property type="component" value="Unassembled WGS sequence"/>
</dbReference>
<dbReference type="EMBL" id="CYKH01000693">
    <property type="protein sequence ID" value="CUG19072.1"/>
    <property type="molecule type" value="Genomic_DNA"/>
</dbReference>
<proteinExistence type="predicted"/>
<dbReference type="VEuPathDB" id="TriTrypDB:BSAL_75560"/>
<evidence type="ECO:0000256" key="1">
    <source>
        <dbReference type="SAM" id="MobiDB-lite"/>
    </source>
</evidence>
<name>A0A0S4IZE0_BODSA</name>
<evidence type="ECO:0000313" key="3">
    <source>
        <dbReference type="Proteomes" id="UP000051952"/>
    </source>
</evidence>
<keyword evidence="3" id="KW-1185">Reference proteome</keyword>
<accession>A0A0S4IZE0</accession>
<protein>
    <submittedName>
        <fullName evidence="2">Uncharacterized protein</fullName>
    </submittedName>
</protein>
<feature type="region of interest" description="Disordered" evidence="1">
    <location>
        <begin position="142"/>
        <end position="190"/>
    </location>
</feature>
<gene>
    <name evidence="2" type="ORF">BSAL_75560</name>
</gene>
<reference evidence="3" key="1">
    <citation type="submission" date="2015-09" db="EMBL/GenBank/DDBJ databases">
        <authorList>
            <consortium name="Pathogen Informatics"/>
        </authorList>
    </citation>
    <scope>NUCLEOTIDE SEQUENCE [LARGE SCALE GENOMIC DNA]</scope>
    <source>
        <strain evidence="3">Lake Konstanz</strain>
    </source>
</reference>
<dbReference type="AlphaFoldDB" id="A0A0S4IZE0"/>